<organism evidence="1">
    <name type="scientific">Rhizophora mucronata</name>
    <name type="common">Asiatic mangrove</name>
    <dbReference type="NCBI Taxonomy" id="61149"/>
    <lineage>
        <taxon>Eukaryota</taxon>
        <taxon>Viridiplantae</taxon>
        <taxon>Streptophyta</taxon>
        <taxon>Embryophyta</taxon>
        <taxon>Tracheophyta</taxon>
        <taxon>Spermatophyta</taxon>
        <taxon>Magnoliopsida</taxon>
        <taxon>eudicotyledons</taxon>
        <taxon>Gunneridae</taxon>
        <taxon>Pentapetalae</taxon>
        <taxon>rosids</taxon>
        <taxon>fabids</taxon>
        <taxon>Malpighiales</taxon>
        <taxon>Rhizophoraceae</taxon>
        <taxon>Rhizophora</taxon>
    </lineage>
</organism>
<dbReference type="AlphaFoldDB" id="A0A2P2LIR2"/>
<reference evidence="1" key="1">
    <citation type="submission" date="2018-02" db="EMBL/GenBank/DDBJ databases">
        <title>Rhizophora mucronata_Transcriptome.</title>
        <authorList>
            <person name="Meera S.P."/>
            <person name="Sreeshan A."/>
            <person name="Augustine A."/>
        </authorList>
    </citation>
    <scope>NUCLEOTIDE SEQUENCE</scope>
    <source>
        <tissue evidence="1">Leaf</tissue>
    </source>
</reference>
<dbReference type="EMBL" id="GGEC01037367">
    <property type="protein sequence ID" value="MBX17851.1"/>
    <property type="molecule type" value="Transcribed_RNA"/>
</dbReference>
<sequence>MISHIYSILPQLQFQMSIQVECKYTSSYAPPVMLLFYSITEQWAWGRCPNSMMINL</sequence>
<protein>
    <submittedName>
        <fullName evidence="1">Uncharacterized protein</fullName>
    </submittedName>
</protein>
<name>A0A2P2LIR2_RHIMU</name>
<accession>A0A2P2LIR2</accession>
<proteinExistence type="predicted"/>
<evidence type="ECO:0000313" key="1">
    <source>
        <dbReference type="EMBL" id="MBX17851.1"/>
    </source>
</evidence>